<dbReference type="RefSeq" id="WP_209457101.1">
    <property type="nucleotide sequence ID" value="NZ_BAAACS010000004.1"/>
</dbReference>
<comment type="caution">
    <text evidence="1">The sequence shown here is derived from an EMBL/GenBank/DDBJ whole genome shotgun (WGS) entry which is preliminary data.</text>
</comment>
<gene>
    <name evidence="1" type="ORF">J2Z43_002088</name>
</gene>
<name>A0ABS4ECM9_9FIRM</name>
<evidence type="ECO:0000313" key="2">
    <source>
        <dbReference type="Proteomes" id="UP000767291"/>
    </source>
</evidence>
<keyword evidence="2" id="KW-1185">Reference proteome</keyword>
<reference evidence="1 2" key="1">
    <citation type="submission" date="2021-03" db="EMBL/GenBank/DDBJ databases">
        <title>Genomic Encyclopedia of Type Strains, Phase IV (KMG-IV): sequencing the most valuable type-strain genomes for metagenomic binning, comparative biology and taxonomic classification.</title>
        <authorList>
            <person name="Goeker M."/>
        </authorList>
    </citation>
    <scope>NUCLEOTIDE SEQUENCE [LARGE SCALE GENOMIC DNA]</scope>
    <source>
        <strain evidence="1 2">DSM 1289</strain>
    </source>
</reference>
<dbReference type="GO" id="GO:0003677">
    <property type="term" value="F:DNA binding"/>
    <property type="evidence" value="ECO:0007669"/>
    <property type="project" value="UniProtKB-KW"/>
</dbReference>
<keyword evidence="1" id="KW-0238">DNA-binding</keyword>
<organism evidence="1 2">
    <name type="scientific">Metaclostridioides mangenotii</name>
    <dbReference type="NCBI Taxonomy" id="1540"/>
    <lineage>
        <taxon>Bacteria</taxon>
        <taxon>Bacillati</taxon>
        <taxon>Bacillota</taxon>
        <taxon>Clostridia</taxon>
        <taxon>Peptostreptococcales</taxon>
        <taxon>Peptostreptococcaceae</taxon>
        <taxon>Metaclostridioides</taxon>
    </lineage>
</organism>
<dbReference type="Gene3D" id="3.30.70.270">
    <property type="match status" value="1"/>
</dbReference>
<accession>A0ABS4ECM9</accession>
<protein>
    <submittedName>
        <fullName evidence="1">DNA-binding transcriptional regulator YiaG</fullName>
    </submittedName>
</protein>
<sequence length="428" mass="48750">MKLGIVGPEDSGVIIKECLSNLDLGLEINLYIREKVHQAIEVMEICDKECDAFIFTGCGVYEAINAKYELKKPHSFVSRGGTSITKALWEVNNDNIIYDKFSLDVVEKEELVDTLTELNIDIERVYSKPFSSETHEDKYVKWHIDLYENNKIDLMLTGFGGVYNELKKLGYPVYRLQATVPAIKASYEKINSRYKLNKAKNSQIAVEVLRLIEYGEEKEKYYSDMIKMAEIDKKVIEYVKELQGAIFKFGRDEYVVFAHKGAAENIDNYNMLWDLKNSIKSMGFVLCTGIGIGFTAYQAETNAYKSAKRSESSNNKDVFLIDEKENLKGPLKSKKQLDYSIASTDKNVIEISEKTGLSSESVSKIISINKIRQSKVYDAKEFADYLDISERSARRILNKIVSANFGKIYAKESSNGVGRPRHLIEILF</sequence>
<dbReference type="Proteomes" id="UP000767291">
    <property type="component" value="Unassembled WGS sequence"/>
</dbReference>
<evidence type="ECO:0000313" key="1">
    <source>
        <dbReference type="EMBL" id="MBP1855690.1"/>
    </source>
</evidence>
<dbReference type="InterPro" id="IPR043128">
    <property type="entry name" value="Rev_trsase/Diguanyl_cyclase"/>
</dbReference>
<dbReference type="EMBL" id="JAGGJX010000004">
    <property type="protein sequence ID" value="MBP1855690.1"/>
    <property type="molecule type" value="Genomic_DNA"/>
</dbReference>
<proteinExistence type="predicted"/>